<dbReference type="Gene3D" id="3.40.630.30">
    <property type="match status" value="1"/>
</dbReference>
<proteinExistence type="inferred from homology"/>
<evidence type="ECO:0000256" key="2">
    <source>
        <dbReference type="ARBA" id="ARBA00023315"/>
    </source>
</evidence>
<reference evidence="6" key="1">
    <citation type="submission" date="2016-01" db="EMBL/GenBank/DDBJ databases">
        <title>Draft genome of Chromobacterium sp. F49.</title>
        <authorList>
            <person name="Hong K.W."/>
        </authorList>
    </citation>
    <scope>NUCLEOTIDE SEQUENCE [LARGE SCALE GENOMIC DNA]</scope>
    <source>
        <strain evidence="6">CN3</strain>
    </source>
</reference>
<evidence type="ECO:0000256" key="1">
    <source>
        <dbReference type="ARBA" id="ARBA00022679"/>
    </source>
</evidence>
<dbReference type="SUPFAM" id="SSF55729">
    <property type="entry name" value="Acyl-CoA N-acyltransferases (Nat)"/>
    <property type="match status" value="1"/>
</dbReference>
<gene>
    <name evidence="5" type="ORF">AVT10_11430</name>
</gene>
<keyword evidence="2" id="KW-0012">Acyltransferase</keyword>
<dbReference type="InterPro" id="IPR051531">
    <property type="entry name" value="N-acetyltransferase"/>
</dbReference>
<keyword evidence="6" id="KW-1185">Reference proteome</keyword>
<dbReference type="PANTHER" id="PTHR43792:SF8">
    <property type="entry name" value="[RIBOSOMAL PROTEIN US5]-ALANINE N-ACETYLTRANSFERASE"/>
    <property type="match status" value="1"/>
</dbReference>
<dbReference type="InterPro" id="IPR000182">
    <property type="entry name" value="GNAT_dom"/>
</dbReference>
<dbReference type="Pfam" id="PF13302">
    <property type="entry name" value="Acetyltransf_3"/>
    <property type="match status" value="1"/>
</dbReference>
<dbReference type="InterPro" id="IPR016181">
    <property type="entry name" value="Acyl_CoA_acyltransferase"/>
</dbReference>
<feature type="domain" description="N-acetyltransferase" evidence="4">
    <location>
        <begin position="1"/>
        <end position="163"/>
    </location>
</feature>
<sequence length="173" mass="18574">MTLRPGWTEDVPALHAAMGHEAVVRNLSRAPWPYTLSDAEAFVAGWQGNAGPTFLIFAHDRGRCDLIGGIGIGPLGDVPHMLGYWITPSAWGRGYATEAGRAALDIAATLGIGRVEAGHYVDNPASGAVLRRLGFAPTGTRSMIHSRGRGAEVETVDYAIDLSQRRRDWRLAA</sequence>
<evidence type="ECO:0000313" key="6">
    <source>
        <dbReference type="Proteomes" id="UP000076609"/>
    </source>
</evidence>
<comment type="similarity">
    <text evidence="3">Belongs to the acetyltransferase family. RimJ subfamily.</text>
</comment>
<organism evidence="5 6">
    <name type="scientific">Sphingomonas hankookensis</name>
    <dbReference type="NCBI Taxonomy" id="563996"/>
    <lineage>
        <taxon>Bacteria</taxon>
        <taxon>Pseudomonadati</taxon>
        <taxon>Pseudomonadota</taxon>
        <taxon>Alphaproteobacteria</taxon>
        <taxon>Sphingomonadales</taxon>
        <taxon>Sphingomonadaceae</taxon>
        <taxon>Sphingomonas</taxon>
    </lineage>
</organism>
<name>A0ABR5YGS3_9SPHN</name>
<evidence type="ECO:0000259" key="4">
    <source>
        <dbReference type="PROSITE" id="PS51186"/>
    </source>
</evidence>
<evidence type="ECO:0000313" key="5">
    <source>
        <dbReference type="EMBL" id="KZE17315.1"/>
    </source>
</evidence>
<evidence type="ECO:0000256" key="3">
    <source>
        <dbReference type="ARBA" id="ARBA00038502"/>
    </source>
</evidence>
<dbReference type="EMBL" id="LQQO01000006">
    <property type="protein sequence ID" value="KZE17315.1"/>
    <property type="molecule type" value="Genomic_DNA"/>
</dbReference>
<protein>
    <submittedName>
        <fullName evidence="5">GNAT family acetyltransferase</fullName>
    </submittedName>
</protein>
<keyword evidence="1" id="KW-0808">Transferase</keyword>
<dbReference type="PANTHER" id="PTHR43792">
    <property type="entry name" value="GNAT FAMILY, PUTATIVE (AFU_ORTHOLOGUE AFUA_3G00765)-RELATED-RELATED"/>
    <property type="match status" value="1"/>
</dbReference>
<dbReference type="Proteomes" id="UP000076609">
    <property type="component" value="Unassembled WGS sequence"/>
</dbReference>
<comment type="caution">
    <text evidence="5">The sequence shown here is derived from an EMBL/GenBank/DDBJ whole genome shotgun (WGS) entry which is preliminary data.</text>
</comment>
<dbReference type="PROSITE" id="PS51186">
    <property type="entry name" value="GNAT"/>
    <property type="match status" value="1"/>
</dbReference>
<accession>A0ABR5YGS3</accession>